<evidence type="ECO:0000313" key="2">
    <source>
        <dbReference type="Proteomes" id="UP000618591"/>
    </source>
</evidence>
<evidence type="ECO:0008006" key="3">
    <source>
        <dbReference type="Google" id="ProtNLM"/>
    </source>
</evidence>
<dbReference type="Proteomes" id="UP000618591">
    <property type="component" value="Unassembled WGS sequence"/>
</dbReference>
<comment type="caution">
    <text evidence="1">The sequence shown here is derived from an EMBL/GenBank/DDBJ whole genome shotgun (WGS) entry which is preliminary data.</text>
</comment>
<sequence>MNSEYKSQNSVSQVLVALVATVLLGSVALVGAVGPVNAAPIQIAAQPQG</sequence>
<reference evidence="2" key="1">
    <citation type="journal article" date="2019" name="Int. J. Syst. Evol. Microbiol.">
        <title>The Global Catalogue of Microorganisms (GCM) 10K type strain sequencing project: providing services to taxonomists for standard genome sequencing and annotation.</title>
        <authorList>
            <consortium name="The Broad Institute Genomics Platform"/>
            <consortium name="The Broad Institute Genome Sequencing Center for Infectious Disease"/>
            <person name="Wu L."/>
            <person name="Ma J."/>
        </authorList>
    </citation>
    <scope>NUCLEOTIDE SEQUENCE [LARGE SCALE GENOMIC DNA]</scope>
    <source>
        <strain evidence="2">CGMCC 1.10106</strain>
    </source>
</reference>
<dbReference type="RefSeq" id="WP_188445543.1">
    <property type="nucleotide sequence ID" value="NZ_BMDW01000003.1"/>
</dbReference>
<name>A0ABQ1GAK9_9SPHN</name>
<proteinExistence type="predicted"/>
<evidence type="ECO:0000313" key="1">
    <source>
        <dbReference type="EMBL" id="GGA39915.1"/>
    </source>
</evidence>
<keyword evidence="2" id="KW-1185">Reference proteome</keyword>
<organism evidence="1 2">
    <name type="scientific">Sphingomonas psychrolutea</name>
    <dbReference type="NCBI Taxonomy" id="1259676"/>
    <lineage>
        <taxon>Bacteria</taxon>
        <taxon>Pseudomonadati</taxon>
        <taxon>Pseudomonadota</taxon>
        <taxon>Alphaproteobacteria</taxon>
        <taxon>Sphingomonadales</taxon>
        <taxon>Sphingomonadaceae</taxon>
        <taxon>Sphingomonas</taxon>
    </lineage>
</organism>
<gene>
    <name evidence="1" type="ORF">GCM10011395_07730</name>
</gene>
<dbReference type="EMBL" id="BMDW01000003">
    <property type="protein sequence ID" value="GGA39915.1"/>
    <property type="molecule type" value="Genomic_DNA"/>
</dbReference>
<protein>
    <recommendedName>
        <fullName evidence="3">Serine protease</fullName>
    </recommendedName>
</protein>
<accession>A0ABQ1GAK9</accession>